<dbReference type="PANTHER" id="PTHR11562:SF17">
    <property type="entry name" value="RE54080P-RELATED"/>
    <property type="match status" value="1"/>
</dbReference>
<keyword evidence="3" id="KW-0406">Ion transport</keyword>
<evidence type="ECO:0000313" key="8">
    <source>
        <dbReference type="EMBL" id="KAJ3125838.1"/>
    </source>
</evidence>
<accession>A0AAD5T566</accession>
<dbReference type="AlphaFoldDB" id="A0AAD5T566"/>
<evidence type="ECO:0000256" key="5">
    <source>
        <dbReference type="ARBA" id="ARBA00023136"/>
    </source>
</evidence>
<feature type="transmembrane region" description="Helical" evidence="6">
    <location>
        <begin position="78"/>
        <end position="98"/>
    </location>
</feature>
<keyword evidence="3" id="KW-0864">Zinc transport</keyword>
<feature type="domain" description="Cation efflux protein transmembrane" evidence="7">
    <location>
        <begin position="16"/>
        <end position="274"/>
    </location>
</feature>
<dbReference type="InterPro" id="IPR058533">
    <property type="entry name" value="Cation_efflux_TM"/>
</dbReference>
<dbReference type="Gene3D" id="1.20.1510.10">
    <property type="entry name" value="Cation efflux protein transmembrane domain"/>
    <property type="match status" value="1"/>
</dbReference>
<dbReference type="GO" id="GO:0005385">
    <property type="term" value="F:zinc ion transmembrane transporter activity"/>
    <property type="evidence" value="ECO:0007669"/>
    <property type="project" value="TreeGrafter"/>
</dbReference>
<keyword evidence="2 6" id="KW-0812">Transmembrane</keyword>
<name>A0AAD5T566_9FUNG</name>
<keyword evidence="5 6" id="KW-0472">Membrane</keyword>
<protein>
    <recommendedName>
        <fullName evidence="7">Cation efflux protein transmembrane domain-containing protein</fullName>
    </recommendedName>
</protein>
<dbReference type="InterPro" id="IPR050681">
    <property type="entry name" value="CDF/SLC30A"/>
</dbReference>
<keyword evidence="9" id="KW-1185">Reference proteome</keyword>
<dbReference type="GO" id="GO:0005886">
    <property type="term" value="C:plasma membrane"/>
    <property type="evidence" value="ECO:0007669"/>
    <property type="project" value="TreeGrafter"/>
</dbReference>
<keyword evidence="3" id="KW-0862">Zinc</keyword>
<evidence type="ECO:0000256" key="6">
    <source>
        <dbReference type="SAM" id="Phobius"/>
    </source>
</evidence>
<organism evidence="8 9">
    <name type="scientific">Physocladia obscura</name>
    <dbReference type="NCBI Taxonomy" id="109957"/>
    <lineage>
        <taxon>Eukaryota</taxon>
        <taxon>Fungi</taxon>
        <taxon>Fungi incertae sedis</taxon>
        <taxon>Chytridiomycota</taxon>
        <taxon>Chytridiomycota incertae sedis</taxon>
        <taxon>Chytridiomycetes</taxon>
        <taxon>Chytridiales</taxon>
        <taxon>Chytriomycetaceae</taxon>
        <taxon>Physocladia</taxon>
    </lineage>
</organism>
<dbReference type="InterPro" id="IPR027469">
    <property type="entry name" value="Cation_efflux_TMD_sf"/>
</dbReference>
<dbReference type="GO" id="GO:0030003">
    <property type="term" value="P:intracellular monoatomic cation homeostasis"/>
    <property type="evidence" value="ECO:0007669"/>
    <property type="project" value="UniProtKB-ARBA"/>
</dbReference>
<feature type="transmembrane region" description="Helical" evidence="6">
    <location>
        <begin position="46"/>
        <end position="66"/>
    </location>
</feature>
<dbReference type="NCBIfam" id="TIGR01297">
    <property type="entry name" value="CDF"/>
    <property type="match status" value="1"/>
</dbReference>
<dbReference type="EMBL" id="JADGJH010000588">
    <property type="protein sequence ID" value="KAJ3125838.1"/>
    <property type="molecule type" value="Genomic_DNA"/>
</dbReference>
<dbReference type="PANTHER" id="PTHR11562">
    <property type="entry name" value="CATION EFFLUX PROTEIN/ ZINC TRANSPORTER"/>
    <property type="match status" value="1"/>
</dbReference>
<dbReference type="GO" id="GO:0098771">
    <property type="term" value="P:inorganic ion homeostasis"/>
    <property type="evidence" value="ECO:0007669"/>
    <property type="project" value="UniProtKB-ARBA"/>
</dbReference>
<comment type="subcellular location">
    <subcellularLocation>
        <location evidence="1">Membrane</location>
        <topology evidence="1">Multi-pass membrane protein</topology>
    </subcellularLocation>
</comment>
<dbReference type="Proteomes" id="UP001211907">
    <property type="component" value="Unassembled WGS sequence"/>
</dbReference>
<evidence type="ECO:0000256" key="4">
    <source>
        <dbReference type="ARBA" id="ARBA00022989"/>
    </source>
</evidence>
<dbReference type="SUPFAM" id="SSF161111">
    <property type="entry name" value="Cation efflux protein transmembrane domain-like"/>
    <property type="match status" value="1"/>
</dbReference>
<sequence length="422" mass="45705">MHAPNTSLSSAPLLHAGLITLAFFAAEFTAGWISGSLAIMSESMTLLIDIGSYVVAFAAVQVSTWQPTDAYSFGFRRFELVGALITILMNWILALGLFHESFYTFSHPAPVDAPIMFGTAVVGFCRCGWILSRLCQDATATKQKTTLINMEPLLGKNSDKERRGSDVSFSAATINCSHIVVPVGNDLGGVADTCASMSTNGTTEQITSFIGSGSSNINLKVAIFNTTADLIGSGTILVAAAIMIAKPNWTILDPLSSLVVAIATFLAPLAVLRTEVWGVVMEALPDNIHADYVTKTVESLHETAHVQTLKIWSLAHGCNMCIVKIAVCSSAFNLASYLKIGSNGLQHDTGLWGNDLLTKDGDVSEQRNWQGSTDEYEFESIEDETQKQNNGNDVNEFIEFARNRLKQVHGFAEVYIEILFEN</sequence>
<evidence type="ECO:0000256" key="1">
    <source>
        <dbReference type="ARBA" id="ARBA00004141"/>
    </source>
</evidence>
<dbReference type="Pfam" id="PF01545">
    <property type="entry name" value="Cation_efflux"/>
    <property type="match status" value="1"/>
</dbReference>
<reference evidence="8" key="1">
    <citation type="submission" date="2020-05" db="EMBL/GenBank/DDBJ databases">
        <title>Phylogenomic resolution of chytrid fungi.</title>
        <authorList>
            <person name="Stajich J.E."/>
            <person name="Amses K."/>
            <person name="Simmons R."/>
            <person name="Seto K."/>
            <person name="Myers J."/>
            <person name="Bonds A."/>
            <person name="Quandt C.A."/>
            <person name="Barry K."/>
            <person name="Liu P."/>
            <person name="Grigoriev I."/>
            <person name="Longcore J.E."/>
            <person name="James T.Y."/>
        </authorList>
    </citation>
    <scope>NUCLEOTIDE SEQUENCE</scope>
    <source>
        <strain evidence="8">JEL0513</strain>
    </source>
</reference>
<gene>
    <name evidence="8" type="ORF">HK100_010563</name>
</gene>
<evidence type="ECO:0000259" key="7">
    <source>
        <dbReference type="Pfam" id="PF01545"/>
    </source>
</evidence>
<evidence type="ECO:0000256" key="2">
    <source>
        <dbReference type="ARBA" id="ARBA00022692"/>
    </source>
</evidence>
<feature type="transmembrane region" description="Helical" evidence="6">
    <location>
        <begin position="12"/>
        <end position="34"/>
    </location>
</feature>
<dbReference type="InterPro" id="IPR002524">
    <property type="entry name" value="Cation_efflux"/>
</dbReference>
<keyword evidence="4 6" id="KW-1133">Transmembrane helix</keyword>
<keyword evidence="3" id="KW-0813">Transport</keyword>
<comment type="caution">
    <text evidence="8">The sequence shown here is derived from an EMBL/GenBank/DDBJ whole genome shotgun (WGS) entry which is preliminary data.</text>
</comment>
<feature type="transmembrane region" description="Helical" evidence="6">
    <location>
        <begin position="222"/>
        <end position="245"/>
    </location>
</feature>
<proteinExistence type="predicted"/>
<evidence type="ECO:0000313" key="9">
    <source>
        <dbReference type="Proteomes" id="UP001211907"/>
    </source>
</evidence>
<evidence type="ECO:0000256" key="3">
    <source>
        <dbReference type="ARBA" id="ARBA00022906"/>
    </source>
</evidence>
<feature type="transmembrane region" description="Helical" evidence="6">
    <location>
        <begin position="251"/>
        <end position="272"/>
    </location>
</feature>